<keyword evidence="1" id="KW-0732">Signal</keyword>
<sequence length="418" mass="46490">MSLRSTTFKVGTLSLLLIVAIQSSTRRLEKQTKNIQQGPCDDVRHTSGRRLTTATEEEALRLANYLPNFHFSEHVQVLGPTVFPKPSDVAEQASDDVIVPALQPVIGQHRPDQDAVFAFAAEYPIKNYVLFVQSLRKTGFTGDIVLSVHEIDLRNAEIRAFLSSDPGVVVYAPSTVCYNAELETVESVKGGMRTCQTHKLWGKRHTDGTVTPLPDPRSQRTVANTRYEIYWIMALQYAPQSWILIVDARDTVFQSNPFADVPRQTDPTAKSGVLYFFGENMDATRLGRSKQNSKWLQNAYGDVIGEHLKDKPTICSGASMGEQIALEAYIRAMVAEGDETGTVLMGSDQGFHNRLFYSHKLANARHIHDIVVFDQGTGIVNNMGALRTKSLTEWGNGKILKEGAKGEYSVLNWDGTKR</sequence>
<dbReference type="AlphaFoldDB" id="A0A8J9SGJ5"/>
<organism evidence="2">
    <name type="scientific">Phaeodactylum tricornutum</name>
    <name type="common">Diatom</name>
    <dbReference type="NCBI Taxonomy" id="2850"/>
    <lineage>
        <taxon>Eukaryota</taxon>
        <taxon>Sar</taxon>
        <taxon>Stramenopiles</taxon>
        <taxon>Ochrophyta</taxon>
        <taxon>Bacillariophyta</taxon>
        <taxon>Bacillariophyceae</taxon>
        <taxon>Bacillariophycidae</taxon>
        <taxon>Naviculales</taxon>
        <taxon>Phaeodactylaceae</taxon>
        <taxon>Phaeodactylum</taxon>
    </lineage>
</organism>
<protein>
    <submittedName>
        <fullName evidence="2">Uncharacterized protein</fullName>
    </submittedName>
</protein>
<feature type="signal peptide" evidence="1">
    <location>
        <begin position="1"/>
        <end position="23"/>
    </location>
</feature>
<proteinExistence type="predicted"/>
<feature type="chain" id="PRO_5035468633" evidence="1">
    <location>
        <begin position="24"/>
        <end position="418"/>
    </location>
</feature>
<evidence type="ECO:0000313" key="2">
    <source>
        <dbReference type="EMBL" id="CAG9293194.1"/>
    </source>
</evidence>
<gene>
    <name evidence="2" type="ORF">PTTT1_LOCUS50774</name>
</gene>
<name>A0A8J9SGJ5_PHATR</name>
<evidence type="ECO:0000256" key="1">
    <source>
        <dbReference type="SAM" id="SignalP"/>
    </source>
</evidence>
<dbReference type="EMBL" id="OU594948">
    <property type="protein sequence ID" value="CAG9293194.1"/>
    <property type="molecule type" value="Genomic_DNA"/>
</dbReference>
<accession>A0A8J9SGJ5</accession>
<reference evidence="2" key="1">
    <citation type="submission" date="2022-02" db="EMBL/GenBank/DDBJ databases">
        <authorList>
            <person name="Giguere J D."/>
        </authorList>
    </citation>
    <scope>NUCLEOTIDE SEQUENCE</scope>
    <source>
        <strain evidence="2">CCAP 1055/1</strain>
    </source>
</reference>
<dbReference type="Proteomes" id="UP000836788">
    <property type="component" value="Chromosome 7"/>
</dbReference>